<accession>A0ABN1RL26</accession>
<keyword evidence="1" id="KW-0812">Transmembrane</keyword>
<evidence type="ECO:0000313" key="4">
    <source>
        <dbReference type="Proteomes" id="UP001500665"/>
    </source>
</evidence>
<sequence length="143" mass="14755">MAVPARKDRGATAMEWALLTPVILLVILLCIQFMMVYHANHIALAAAQAGSRAAREAGPGGGWEGVGDAAARNTVAQLGPGALLLTGVTPYGDGVYDRGFEVTGTAKAVVPGMTFTVTKRAVGPVECFRPDVGEAKVCEEDAG</sequence>
<keyword evidence="1" id="KW-1133">Transmembrane helix</keyword>
<dbReference type="Pfam" id="PF07811">
    <property type="entry name" value="TadE"/>
    <property type="match status" value="1"/>
</dbReference>
<evidence type="ECO:0000313" key="3">
    <source>
        <dbReference type="EMBL" id="GAA0959214.1"/>
    </source>
</evidence>
<protein>
    <recommendedName>
        <fullName evidence="2">TadE-like domain-containing protein</fullName>
    </recommendedName>
</protein>
<dbReference type="EMBL" id="BAAAHH010000022">
    <property type="protein sequence ID" value="GAA0959214.1"/>
    <property type="molecule type" value="Genomic_DNA"/>
</dbReference>
<keyword evidence="1" id="KW-0472">Membrane</keyword>
<dbReference type="InterPro" id="IPR012495">
    <property type="entry name" value="TadE-like_dom"/>
</dbReference>
<organism evidence="3 4">
    <name type="scientific">Actinocorallia libanotica</name>
    <dbReference type="NCBI Taxonomy" id="46162"/>
    <lineage>
        <taxon>Bacteria</taxon>
        <taxon>Bacillati</taxon>
        <taxon>Actinomycetota</taxon>
        <taxon>Actinomycetes</taxon>
        <taxon>Streptosporangiales</taxon>
        <taxon>Thermomonosporaceae</taxon>
        <taxon>Actinocorallia</taxon>
    </lineage>
</organism>
<proteinExistence type="predicted"/>
<name>A0ABN1RL26_9ACTN</name>
<evidence type="ECO:0000256" key="1">
    <source>
        <dbReference type="SAM" id="Phobius"/>
    </source>
</evidence>
<gene>
    <name evidence="3" type="ORF">GCM10009550_48730</name>
</gene>
<dbReference type="Proteomes" id="UP001500665">
    <property type="component" value="Unassembled WGS sequence"/>
</dbReference>
<reference evidence="3 4" key="1">
    <citation type="journal article" date="2019" name="Int. J. Syst. Evol. Microbiol.">
        <title>The Global Catalogue of Microorganisms (GCM) 10K type strain sequencing project: providing services to taxonomists for standard genome sequencing and annotation.</title>
        <authorList>
            <consortium name="The Broad Institute Genomics Platform"/>
            <consortium name="The Broad Institute Genome Sequencing Center for Infectious Disease"/>
            <person name="Wu L."/>
            <person name="Ma J."/>
        </authorList>
    </citation>
    <scope>NUCLEOTIDE SEQUENCE [LARGE SCALE GENOMIC DNA]</scope>
    <source>
        <strain evidence="3 4">JCM 10696</strain>
    </source>
</reference>
<feature type="transmembrane region" description="Helical" evidence="1">
    <location>
        <begin position="16"/>
        <end position="37"/>
    </location>
</feature>
<keyword evidence="4" id="KW-1185">Reference proteome</keyword>
<feature type="domain" description="TadE-like" evidence="2">
    <location>
        <begin position="10"/>
        <end position="52"/>
    </location>
</feature>
<dbReference type="RefSeq" id="WP_344243252.1">
    <property type="nucleotide sequence ID" value="NZ_BAAAHH010000022.1"/>
</dbReference>
<evidence type="ECO:0000259" key="2">
    <source>
        <dbReference type="Pfam" id="PF07811"/>
    </source>
</evidence>
<comment type="caution">
    <text evidence="3">The sequence shown here is derived from an EMBL/GenBank/DDBJ whole genome shotgun (WGS) entry which is preliminary data.</text>
</comment>